<dbReference type="InterPro" id="IPR025934">
    <property type="entry name" value="NudC_N_dom"/>
</dbReference>
<name>B8BPW1_THAPS</name>
<dbReference type="KEGG" id="tps:THAPSDRAFT_20647"/>
<dbReference type="eggNOG" id="KOG2265">
    <property type="taxonomic scope" value="Eukaryota"/>
</dbReference>
<dbReference type="InterPro" id="IPR037898">
    <property type="entry name" value="NudC_fam"/>
</dbReference>
<dbReference type="GO" id="GO:0051082">
    <property type="term" value="F:unfolded protein binding"/>
    <property type="evidence" value="ECO:0000318"/>
    <property type="project" value="GO_Central"/>
</dbReference>
<dbReference type="Proteomes" id="UP000001449">
    <property type="component" value="Chromosome 1"/>
</dbReference>
<dbReference type="Pfam" id="PF04969">
    <property type="entry name" value="CS"/>
    <property type="match status" value="1"/>
</dbReference>
<dbReference type="Gene3D" id="2.60.40.790">
    <property type="match status" value="1"/>
</dbReference>
<feature type="compositionally biased region" description="Polar residues" evidence="2">
    <location>
        <begin position="156"/>
        <end position="167"/>
    </location>
</feature>
<dbReference type="SUPFAM" id="SSF49764">
    <property type="entry name" value="HSP20-like chaperones"/>
    <property type="match status" value="1"/>
</dbReference>
<evidence type="ECO:0000313" key="5">
    <source>
        <dbReference type="Proteomes" id="UP000001449"/>
    </source>
</evidence>
<reference evidence="4 5" key="1">
    <citation type="journal article" date="2004" name="Science">
        <title>The genome of the diatom Thalassiosira pseudonana: ecology, evolution, and metabolism.</title>
        <authorList>
            <person name="Armbrust E.V."/>
            <person name="Berges J.A."/>
            <person name="Bowler C."/>
            <person name="Green B.R."/>
            <person name="Martinez D."/>
            <person name="Putnam N.H."/>
            <person name="Zhou S."/>
            <person name="Allen A.E."/>
            <person name="Apt K.E."/>
            <person name="Bechner M."/>
            <person name="Brzezinski M.A."/>
            <person name="Chaal B.K."/>
            <person name="Chiovitti A."/>
            <person name="Davis A.K."/>
            <person name="Demarest M.S."/>
            <person name="Detter J.C."/>
            <person name="Glavina T."/>
            <person name="Goodstein D."/>
            <person name="Hadi M.Z."/>
            <person name="Hellsten U."/>
            <person name="Hildebrand M."/>
            <person name="Jenkins B.D."/>
            <person name="Jurka J."/>
            <person name="Kapitonov V.V."/>
            <person name="Kroger N."/>
            <person name="Lau W.W."/>
            <person name="Lane T.W."/>
            <person name="Larimer F.W."/>
            <person name="Lippmeier J.C."/>
            <person name="Lucas S."/>
            <person name="Medina M."/>
            <person name="Montsant A."/>
            <person name="Obornik M."/>
            <person name="Parker M.S."/>
            <person name="Palenik B."/>
            <person name="Pazour G.J."/>
            <person name="Richardson P.M."/>
            <person name="Rynearson T.A."/>
            <person name="Saito M.A."/>
            <person name="Schwartz D.C."/>
            <person name="Thamatrakoln K."/>
            <person name="Valentin K."/>
            <person name="Vardi A."/>
            <person name="Wilkerson F.P."/>
            <person name="Rokhsar D.S."/>
        </authorList>
    </citation>
    <scope>NUCLEOTIDE SEQUENCE [LARGE SCALE GENOMIC DNA]</scope>
    <source>
        <strain evidence="4 5">CCMP1335</strain>
    </source>
</reference>
<keyword evidence="5" id="KW-1185">Reference proteome</keyword>
<feature type="domain" description="CS" evidence="3">
    <location>
        <begin position="203"/>
        <end position="324"/>
    </location>
</feature>
<dbReference type="InParanoid" id="B8BPW1"/>
<dbReference type="InterPro" id="IPR007052">
    <property type="entry name" value="CS_dom"/>
</dbReference>
<dbReference type="Pfam" id="PF14050">
    <property type="entry name" value="Nudc_N"/>
    <property type="match status" value="1"/>
</dbReference>
<protein>
    <recommendedName>
        <fullName evidence="3">CS domain-containing protein</fullName>
    </recommendedName>
</protein>
<dbReference type="EMBL" id="CM000638">
    <property type="protein sequence ID" value="EED96259.1"/>
    <property type="molecule type" value="Genomic_DNA"/>
</dbReference>
<reference evidence="4 5" key="2">
    <citation type="journal article" date="2008" name="Nature">
        <title>The Phaeodactylum genome reveals the evolutionary history of diatom genomes.</title>
        <authorList>
            <person name="Bowler C."/>
            <person name="Allen A.E."/>
            <person name="Badger J.H."/>
            <person name="Grimwood J."/>
            <person name="Jabbari K."/>
            <person name="Kuo A."/>
            <person name="Maheswari U."/>
            <person name="Martens C."/>
            <person name="Maumus F."/>
            <person name="Otillar R.P."/>
            <person name="Rayko E."/>
            <person name="Salamov A."/>
            <person name="Vandepoele K."/>
            <person name="Beszteri B."/>
            <person name="Gruber A."/>
            <person name="Heijde M."/>
            <person name="Katinka M."/>
            <person name="Mock T."/>
            <person name="Valentin K."/>
            <person name="Verret F."/>
            <person name="Berges J.A."/>
            <person name="Brownlee C."/>
            <person name="Cadoret J.P."/>
            <person name="Chiovitti A."/>
            <person name="Choi C.J."/>
            <person name="Coesel S."/>
            <person name="De Martino A."/>
            <person name="Detter J.C."/>
            <person name="Durkin C."/>
            <person name="Falciatore A."/>
            <person name="Fournet J."/>
            <person name="Haruta M."/>
            <person name="Huysman M.J."/>
            <person name="Jenkins B.D."/>
            <person name="Jiroutova K."/>
            <person name="Jorgensen R.E."/>
            <person name="Joubert Y."/>
            <person name="Kaplan A."/>
            <person name="Kroger N."/>
            <person name="Kroth P.G."/>
            <person name="La Roche J."/>
            <person name="Lindquist E."/>
            <person name="Lommer M."/>
            <person name="Martin-Jezequel V."/>
            <person name="Lopez P.J."/>
            <person name="Lucas S."/>
            <person name="Mangogna M."/>
            <person name="McGinnis K."/>
            <person name="Medlin L.K."/>
            <person name="Montsant A."/>
            <person name="Oudot-Le Secq M.P."/>
            <person name="Napoli C."/>
            <person name="Obornik M."/>
            <person name="Parker M.S."/>
            <person name="Petit J.L."/>
            <person name="Porcel B.M."/>
            <person name="Poulsen N."/>
            <person name="Robison M."/>
            <person name="Rychlewski L."/>
            <person name="Rynearson T.A."/>
            <person name="Schmutz J."/>
            <person name="Shapiro H."/>
            <person name="Siaut M."/>
            <person name="Stanley M."/>
            <person name="Sussman M.R."/>
            <person name="Taylor A.R."/>
            <person name="Vardi A."/>
            <person name="von Dassow P."/>
            <person name="Vyverman W."/>
            <person name="Willis A."/>
            <person name="Wyrwicz L.S."/>
            <person name="Rokhsar D.S."/>
            <person name="Weissenbach J."/>
            <person name="Armbrust E.V."/>
            <person name="Green B.R."/>
            <person name="Van de Peer Y."/>
            <person name="Grigoriev I.V."/>
        </authorList>
    </citation>
    <scope>NUCLEOTIDE SEQUENCE [LARGE SCALE GENOMIC DNA]</scope>
    <source>
        <strain evidence="4 5">CCMP1335</strain>
    </source>
</reference>
<feature type="region of interest" description="Disordered" evidence="2">
    <location>
        <begin position="95"/>
        <end position="186"/>
    </location>
</feature>
<accession>B8BPW1</accession>
<feature type="compositionally biased region" description="Basic and acidic residues" evidence="2">
    <location>
        <begin position="403"/>
        <end position="413"/>
    </location>
</feature>
<feature type="compositionally biased region" description="Low complexity" evidence="2">
    <location>
        <begin position="128"/>
        <end position="140"/>
    </location>
</feature>
<evidence type="ECO:0000256" key="2">
    <source>
        <dbReference type="SAM" id="MobiDB-lite"/>
    </source>
</evidence>
<dbReference type="OMA" id="NNDETHN"/>
<evidence type="ECO:0000259" key="3">
    <source>
        <dbReference type="PROSITE" id="PS51203"/>
    </source>
</evidence>
<dbReference type="InterPro" id="IPR008978">
    <property type="entry name" value="HSP20-like_chaperone"/>
</dbReference>
<dbReference type="PROSITE" id="PS51203">
    <property type="entry name" value="CS"/>
    <property type="match status" value="1"/>
</dbReference>
<proteinExistence type="predicted"/>
<dbReference type="CDD" id="cd06467">
    <property type="entry name" value="p23_NUDC_like"/>
    <property type="match status" value="1"/>
</dbReference>
<dbReference type="AlphaFoldDB" id="B8BPW1"/>
<dbReference type="STRING" id="35128.B8BPW1"/>
<organism evidence="4 5">
    <name type="scientific">Thalassiosira pseudonana</name>
    <name type="common">Marine diatom</name>
    <name type="synonym">Cyclotella nana</name>
    <dbReference type="NCBI Taxonomy" id="35128"/>
    <lineage>
        <taxon>Eukaryota</taxon>
        <taxon>Sar</taxon>
        <taxon>Stramenopiles</taxon>
        <taxon>Ochrophyta</taxon>
        <taxon>Bacillariophyta</taxon>
        <taxon>Coscinodiscophyceae</taxon>
        <taxon>Thalassiosirophycidae</taxon>
        <taxon>Thalassiosirales</taxon>
        <taxon>Thalassiosiraceae</taxon>
        <taxon>Thalassiosira</taxon>
    </lineage>
</organism>
<dbReference type="PANTHER" id="PTHR12356">
    <property type="entry name" value="NUCLEAR MOVEMENT PROTEIN NUDC"/>
    <property type="match status" value="1"/>
</dbReference>
<dbReference type="PaxDb" id="35128-Thaps20647"/>
<dbReference type="GO" id="GO:0005737">
    <property type="term" value="C:cytoplasm"/>
    <property type="evidence" value="ECO:0000318"/>
    <property type="project" value="GO_Central"/>
</dbReference>
<dbReference type="HOGENOM" id="CLU_047332_0_0_1"/>
<dbReference type="GO" id="GO:0006457">
    <property type="term" value="P:protein folding"/>
    <property type="evidence" value="ECO:0000318"/>
    <property type="project" value="GO_Central"/>
</dbReference>
<sequence length="413" mass="44336">MSFPATPSSPGQPMLTPAELQHFEAPLIALANLSGGDLRKLFYAFFSFLNRRTDFYCILPDDGSGASGRNMGFKEGQAEQILIASFRQFPLRRVGNKKAPPQKHDGTPSASNSVAADAPSAKVEVAESPKTITSTTSPSSEEVKAVQPASDEATTKSDNSNSETVDTNKAVATITSKPKKDEANKNTIRYTDEGKQVPVGNGGSATRYVWTQTLEEVTIHIPLPEGTRAKDLNVDIAASTLSIHQTDAAFAKSDAAAVAGVGGGGVSPSSFVPLEGTLFGKVRPAECTWTLESTKSNNNDETHNMTTLQLTLDKIQKTWWSTVLSGDPIIDTTMVDSTRHIDTYDEKTQAQIRRIMFDQRQEQLGLPSSDKIMGEERSVSSGGDGGSKVPTLPSGVEYIDGETLDKASMTKKE</sequence>
<dbReference type="RefSeq" id="XP_002286618.1">
    <property type="nucleotide sequence ID" value="XM_002286582.1"/>
</dbReference>
<evidence type="ECO:0000256" key="1">
    <source>
        <dbReference type="ARBA" id="ARBA00022553"/>
    </source>
</evidence>
<keyword evidence="1" id="KW-0597">Phosphoprotein</keyword>
<gene>
    <name evidence="4" type="ORF">THAPSDRAFT_20647</name>
</gene>
<evidence type="ECO:0000313" key="4">
    <source>
        <dbReference type="EMBL" id="EED96259.1"/>
    </source>
</evidence>
<dbReference type="PANTHER" id="PTHR12356:SF17">
    <property type="entry name" value="CS DOMAIN-CONTAINING PROTEIN"/>
    <property type="match status" value="1"/>
</dbReference>
<dbReference type="FunCoup" id="B8BPW1">
    <property type="interactions" value="68"/>
</dbReference>
<feature type="region of interest" description="Disordered" evidence="2">
    <location>
        <begin position="364"/>
        <end position="413"/>
    </location>
</feature>
<dbReference type="GeneID" id="7449752"/>